<dbReference type="CDD" id="cd00067">
    <property type="entry name" value="GAL4"/>
    <property type="match status" value="1"/>
</dbReference>
<dbReference type="Proteomes" id="UP000439903">
    <property type="component" value="Unassembled WGS sequence"/>
</dbReference>
<protein>
    <recommendedName>
        <fullName evidence="1">Zn(2)-C6 fungal-type domain-containing protein</fullName>
    </recommendedName>
</protein>
<dbReference type="InterPro" id="IPR001138">
    <property type="entry name" value="Zn2Cys6_DnaBD"/>
</dbReference>
<evidence type="ECO:0000313" key="3">
    <source>
        <dbReference type="Proteomes" id="UP000439903"/>
    </source>
</evidence>
<evidence type="ECO:0000313" key="2">
    <source>
        <dbReference type="EMBL" id="KAF0399046.1"/>
    </source>
</evidence>
<dbReference type="GO" id="GO:0008270">
    <property type="term" value="F:zinc ion binding"/>
    <property type="evidence" value="ECO:0007669"/>
    <property type="project" value="InterPro"/>
</dbReference>
<reference evidence="2 3" key="1">
    <citation type="journal article" date="2019" name="Environ. Microbiol.">
        <title>At the nexus of three kingdoms: the genome of the mycorrhizal fungus Gigaspora margarita provides insights into plant, endobacterial and fungal interactions.</title>
        <authorList>
            <person name="Venice F."/>
            <person name="Ghignone S."/>
            <person name="Salvioli di Fossalunga A."/>
            <person name="Amselem J."/>
            <person name="Novero M."/>
            <person name="Xianan X."/>
            <person name="Sedzielewska Toro K."/>
            <person name="Morin E."/>
            <person name="Lipzen A."/>
            <person name="Grigoriev I.V."/>
            <person name="Henrissat B."/>
            <person name="Martin F.M."/>
            <person name="Bonfante P."/>
        </authorList>
    </citation>
    <scope>NUCLEOTIDE SEQUENCE [LARGE SCALE GENOMIC DNA]</scope>
    <source>
        <strain evidence="2 3">BEG34</strain>
    </source>
</reference>
<dbReference type="PROSITE" id="PS50048">
    <property type="entry name" value="ZN2_CY6_FUNGAL_2"/>
    <property type="match status" value="1"/>
</dbReference>
<dbReference type="OrthoDB" id="2384352at2759"/>
<dbReference type="GO" id="GO:0000981">
    <property type="term" value="F:DNA-binding transcription factor activity, RNA polymerase II-specific"/>
    <property type="evidence" value="ECO:0007669"/>
    <property type="project" value="InterPro"/>
</dbReference>
<dbReference type="PROSITE" id="PS00463">
    <property type="entry name" value="ZN2_CY6_FUNGAL_1"/>
    <property type="match status" value="1"/>
</dbReference>
<gene>
    <name evidence="2" type="ORF">F8M41_009739</name>
</gene>
<dbReference type="AlphaFoldDB" id="A0A8H3X3E0"/>
<evidence type="ECO:0000259" key="1">
    <source>
        <dbReference type="PROSITE" id="PS50048"/>
    </source>
</evidence>
<sequence>MKKRRQTTHRELFKSQATRSNSLPNSQQITFSSSLPTGFNSKQVTRSNSIPTEFNSQVQVSELIETSKLLNSCASCRKLKKRCEYKGKSGEFRCERCKKSLRECLFQCTECYQQDKDEKKLSKCVNCKTTVNDPSTEYSIVINADNQRPYLQHSNCDHKIEITSALLNDMTKSYEAVDRNYQPTEQSIQPITIDPNMPTTLMSGDHSNYIYYGHLFENTPSPFECFQNPASNTSNSNLISSEELAINDIWFDGWI</sequence>
<feature type="domain" description="Zn(2)-C6 fungal-type" evidence="1">
    <location>
        <begin position="72"/>
        <end position="106"/>
    </location>
</feature>
<proteinExistence type="predicted"/>
<comment type="caution">
    <text evidence="2">The sequence shown here is derived from an EMBL/GenBank/DDBJ whole genome shotgun (WGS) entry which is preliminary data.</text>
</comment>
<keyword evidence="3" id="KW-1185">Reference proteome</keyword>
<name>A0A8H3X3E0_GIGMA</name>
<organism evidence="2 3">
    <name type="scientific">Gigaspora margarita</name>
    <dbReference type="NCBI Taxonomy" id="4874"/>
    <lineage>
        <taxon>Eukaryota</taxon>
        <taxon>Fungi</taxon>
        <taxon>Fungi incertae sedis</taxon>
        <taxon>Mucoromycota</taxon>
        <taxon>Glomeromycotina</taxon>
        <taxon>Glomeromycetes</taxon>
        <taxon>Diversisporales</taxon>
        <taxon>Gigasporaceae</taxon>
        <taxon>Gigaspora</taxon>
    </lineage>
</organism>
<dbReference type="EMBL" id="WTPW01002069">
    <property type="protein sequence ID" value="KAF0399046.1"/>
    <property type="molecule type" value="Genomic_DNA"/>
</dbReference>
<accession>A0A8H3X3E0</accession>